<proteinExistence type="predicted"/>
<dbReference type="AlphaFoldDB" id="A0A4C1ZY21"/>
<comment type="caution">
    <text evidence="1">The sequence shown here is derived from an EMBL/GenBank/DDBJ whole genome shotgun (WGS) entry which is preliminary data.</text>
</comment>
<reference evidence="1 2" key="1">
    <citation type="journal article" date="2019" name="Commun. Biol.">
        <title>The bagworm genome reveals a unique fibroin gene that provides high tensile strength.</title>
        <authorList>
            <person name="Kono N."/>
            <person name="Nakamura H."/>
            <person name="Ohtoshi R."/>
            <person name="Tomita M."/>
            <person name="Numata K."/>
            <person name="Arakawa K."/>
        </authorList>
    </citation>
    <scope>NUCLEOTIDE SEQUENCE [LARGE SCALE GENOMIC DNA]</scope>
</reference>
<sequence length="149" mass="16937">MIVGAGRYVLNDVIAHNLRIETVEEFIQHIARRMYDIAEQGPHKFLRNIAPMHERSPSGRPFPSEFHKSPFSIRGTSSALNKGGDDYWYKTAVYESKDTYWVRNLTTDEFINESSTKMKLIHSSRASKSTIRCRSRIAVTSVIAVDGSS</sequence>
<protein>
    <submittedName>
        <fullName evidence="1">Uncharacterized protein</fullName>
    </submittedName>
</protein>
<dbReference type="EMBL" id="BGZK01002271">
    <property type="protein sequence ID" value="GBP92392.1"/>
    <property type="molecule type" value="Genomic_DNA"/>
</dbReference>
<evidence type="ECO:0000313" key="2">
    <source>
        <dbReference type="Proteomes" id="UP000299102"/>
    </source>
</evidence>
<evidence type="ECO:0000313" key="1">
    <source>
        <dbReference type="EMBL" id="GBP92392.1"/>
    </source>
</evidence>
<dbReference type="Proteomes" id="UP000299102">
    <property type="component" value="Unassembled WGS sequence"/>
</dbReference>
<organism evidence="1 2">
    <name type="scientific">Eumeta variegata</name>
    <name type="common">Bagworm moth</name>
    <name type="synonym">Eumeta japonica</name>
    <dbReference type="NCBI Taxonomy" id="151549"/>
    <lineage>
        <taxon>Eukaryota</taxon>
        <taxon>Metazoa</taxon>
        <taxon>Ecdysozoa</taxon>
        <taxon>Arthropoda</taxon>
        <taxon>Hexapoda</taxon>
        <taxon>Insecta</taxon>
        <taxon>Pterygota</taxon>
        <taxon>Neoptera</taxon>
        <taxon>Endopterygota</taxon>
        <taxon>Lepidoptera</taxon>
        <taxon>Glossata</taxon>
        <taxon>Ditrysia</taxon>
        <taxon>Tineoidea</taxon>
        <taxon>Psychidae</taxon>
        <taxon>Oiketicinae</taxon>
        <taxon>Eumeta</taxon>
    </lineage>
</organism>
<keyword evidence="2" id="KW-1185">Reference proteome</keyword>
<gene>
    <name evidence="1" type="ORF">EVAR_68444_1</name>
</gene>
<dbReference type="OrthoDB" id="412981at2759"/>
<accession>A0A4C1ZY21</accession>
<name>A0A4C1ZY21_EUMVA</name>